<name>A0A843VX09_COLES</name>
<dbReference type="AlphaFoldDB" id="A0A843VX09"/>
<protein>
    <submittedName>
        <fullName evidence="1">Uncharacterized protein</fullName>
    </submittedName>
</protein>
<proteinExistence type="predicted"/>
<dbReference type="Proteomes" id="UP000652761">
    <property type="component" value="Unassembled WGS sequence"/>
</dbReference>
<keyword evidence="2" id="KW-1185">Reference proteome</keyword>
<reference evidence="1" key="1">
    <citation type="submission" date="2017-07" db="EMBL/GenBank/DDBJ databases">
        <title>Taro Niue Genome Assembly and Annotation.</title>
        <authorList>
            <person name="Atibalentja N."/>
            <person name="Keating K."/>
            <person name="Fields C.J."/>
        </authorList>
    </citation>
    <scope>NUCLEOTIDE SEQUENCE</scope>
    <source>
        <strain evidence="1">Niue_2</strain>
        <tissue evidence="1">Leaf</tissue>
    </source>
</reference>
<organism evidence="1 2">
    <name type="scientific">Colocasia esculenta</name>
    <name type="common">Wild taro</name>
    <name type="synonym">Arum esculentum</name>
    <dbReference type="NCBI Taxonomy" id="4460"/>
    <lineage>
        <taxon>Eukaryota</taxon>
        <taxon>Viridiplantae</taxon>
        <taxon>Streptophyta</taxon>
        <taxon>Embryophyta</taxon>
        <taxon>Tracheophyta</taxon>
        <taxon>Spermatophyta</taxon>
        <taxon>Magnoliopsida</taxon>
        <taxon>Liliopsida</taxon>
        <taxon>Araceae</taxon>
        <taxon>Aroideae</taxon>
        <taxon>Colocasieae</taxon>
        <taxon>Colocasia</taxon>
    </lineage>
</organism>
<evidence type="ECO:0000313" key="1">
    <source>
        <dbReference type="EMBL" id="MQL95689.1"/>
    </source>
</evidence>
<sequence length="78" mass="8376">MVVVRPVWCRRVACVGVVQLHAPVSLKLPAGAGEWLEDRGTCGVVESDEETSWHGAIPVGAREGFGVVWENSEGLSVF</sequence>
<dbReference type="EMBL" id="NMUH01001820">
    <property type="protein sequence ID" value="MQL95689.1"/>
    <property type="molecule type" value="Genomic_DNA"/>
</dbReference>
<gene>
    <name evidence="1" type="ORF">Taro_028350</name>
</gene>
<evidence type="ECO:0000313" key="2">
    <source>
        <dbReference type="Proteomes" id="UP000652761"/>
    </source>
</evidence>
<accession>A0A843VX09</accession>
<comment type="caution">
    <text evidence="1">The sequence shown here is derived from an EMBL/GenBank/DDBJ whole genome shotgun (WGS) entry which is preliminary data.</text>
</comment>